<dbReference type="InterPro" id="IPR018222">
    <property type="entry name" value="Nuclear_transport_factor_2_euk"/>
</dbReference>
<dbReference type="FunCoup" id="K5XSW2">
    <property type="interactions" value="271"/>
</dbReference>
<dbReference type="OMA" id="KLEWAPW"/>
<dbReference type="Gene3D" id="3.10.450.50">
    <property type="match status" value="1"/>
</dbReference>
<dbReference type="Pfam" id="PF03943">
    <property type="entry name" value="TAP_C"/>
    <property type="match status" value="1"/>
</dbReference>
<comment type="subcellular location">
    <subcellularLocation>
        <location evidence="1">Nucleus</location>
    </subcellularLocation>
</comment>
<dbReference type="HOGENOM" id="CLU_024991_0_0_1"/>
<keyword evidence="5" id="KW-0677">Repeat</keyword>
<name>K5XSW2_AGABU</name>
<feature type="region of interest" description="Disordered" evidence="8">
    <location>
        <begin position="1"/>
        <end position="64"/>
    </location>
</feature>
<evidence type="ECO:0000256" key="3">
    <source>
        <dbReference type="ARBA" id="ARBA00022448"/>
    </source>
</evidence>
<evidence type="ECO:0000313" key="12">
    <source>
        <dbReference type="Proteomes" id="UP000008493"/>
    </source>
</evidence>
<evidence type="ECO:0000313" key="11">
    <source>
        <dbReference type="EMBL" id="EKM78060.1"/>
    </source>
</evidence>
<feature type="domain" description="NTF2" evidence="9">
    <location>
        <begin position="311"/>
        <end position="490"/>
    </location>
</feature>
<dbReference type="GeneID" id="18824508"/>
<evidence type="ECO:0000256" key="6">
    <source>
        <dbReference type="ARBA" id="ARBA00022816"/>
    </source>
</evidence>
<dbReference type="SUPFAM" id="SSF54427">
    <property type="entry name" value="NTF2-like"/>
    <property type="match status" value="1"/>
</dbReference>
<comment type="similarity">
    <text evidence="2">Belongs to the NXF family.</text>
</comment>
<dbReference type="SUPFAM" id="SSF52058">
    <property type="entry name" value="L domain-like"/>
    <property type="match status" value="1"/>
</dbReference>
<dbReference type="PANTHER" id="PTHR10662">
    <property type="entry name" value="NUCLEAR RNA EXPORT FACTOR"/>
    <property type="match status" value="1"/>
</dbReference>
<evidence type="ECO:0000259" key="9">
    <source>
        <dbReference type="PROSITE" id="PS50177"/>
    </source>
</evidence>
<dbReference type="Pfam" id="PF22602">
    <property type="entry name" value="NXF_NTF2"/>
    <property type="match status" value="1"/>
</dbReference>
<sequence>MFSTSTPASGSRTIASRALRRAGLVDSDTQMRDGDNDRRNAQRSRRRIRGTESAKEQATGSFHRSLAVRMSASARGTASDPLAIRGAARPTIAGRLRRKDAESGFASNRDGAVDAWRQMVNARYNPETRFLDLSSMIDDEIVKKHSLSPPGRGGNVRTAAVIFKLAGQLQPEVQTLSLANNNLHGMHLLYLDRYLPKLRNLSLEGNDLQTWRDLDHVGAKKDKMKCLRELVLIGTPIRDMEYKNGRGDRYRSELARRFPALEVLDSETITQIGFTTETDIGQQQSVVPKPSATTFPYEMGPSFITGVDGNLVSAFLFRFFEFFDTQRNGLLGVYDDQANFSYCCNTSIPVRARIENLHNTLPNQRRLNWEKWLENSGGGSRNLNRQQVNVDKSVKLLHIGPPSIIAAQTALPETKHDVLGSMQKFVVDAFPVPHGQGHALLVTLHGEFMEVRKQALRSFDRSFILLPAPEGSRAKLAGWDVTILSDQLTIRGYSNPNVWKIGPMLVQAEAKSNPAQKPAAFVTSSLPLDQQATLNNLPDETQRNLVLQTCARTRLNVNFALDCLHGNAWDLERAITNFEQVKDKLPKDAYL</sequence>
<keyword evidence="3" id="KW-0813">Transport</keyword>
<dbReference type="Gene3D" id="1.10.8.10">
    <property type="entry name" value="DNA helicase RuvA subunit, C-terminal domain"/>
    <property type="match status" value="1"/>
</dbReference>
<dbReference type="AlphaFoldDB" id="K5XSW2"/>
<dbReference type="STRING" id="597362.K5XSW2"/>
<evidence type="ECO:0000256" key="2">
    <source>
        <dbReference type="ARBA" id="ARBA00009285"/>
    </source>
</evidence>
<dbReference type="GO" id="GO:0005634">
    <property type="term" value="C:nucleus"/>
    <property type="evidence" value="ECO:0007669"/>
    <property type="project" value="UniProtKB-SubCell"/>
</dbReference>
<dbReference type="eggNOG" id="KOG3763">
    <property type="taxonomic scope" value="Eukaryota"/>
</dbReference>
<evidence type="ECO:0008006" key="13">
    <source>
        <dbReference type="Google" id="ProtNLM"/>
    </source>
</evidence>
<proteinExistence type="inferred from homology"/>
<dbReference type="InterPro" id="IPR009060">
    <property type="entry name" value="UBA-like_sf"/>
</dbReference>
<dbReference type="KEGG" id="abp:AGABI1DRAFT114891"/>
<evidence type="ECO:0000256" key="4">
    <source>
        <dbReference type="ARBA" id="ARBA00022614"/>
    </source>
</evidence>
<dbReference type="SMART" id="SM00804">
    <property type="entry name" value="TAP_C"/>
    <property type="match status" value="1"/>
</dbReference>
<accession>K5XSW2</accession>
<keyword evidence="4" id="KW-0433">Leucine-rich repeat</keyword>
<dbReference type="InterPro" id="IPR032675">
    <property type="entry name" value="LRR_dom_sf"/>
</dbReference>
<dbReference type="PROSITE" id="PS50177">
    <property type="entry name" value="NTF2_DOMAIN"/>
    <property type="match status" value="1"/>
</dbReference>
<reference evidence="12" key="1">
    <citation type="journal article" date="2012" name="Proc. Natl. Acad. Sci. U.S.A.">
        <title>Genome sequence of the button mushroom Agaricus bisporus reveals mechanisms governing adaptation to a humic-rich ecological niche.</title>
        <authorList>
            <person name="Morin E."/>
            <person name="Kohler A."/>
            <person name="Baker A.R."/>
            <person name="Foulongne-Oriol M."/>
            <person name="Lombard V."/>
            <person name="Nagy L.G."/>
            <person name="Ohm R.A."/>
            <person name="Patyshakuliyeva A."/>
            <person name="Brun A."/>
            <person name="Aerts A.L."/>
            <person name="Bailey A.M."/>
            <person name="Billette C."/>
            <person name="Coutinho P.M."/>
            <person name="Deakin G."/>
            <person name="Doddapaneni H."/>
            <person name="Floudas D."/>
            <person name="Grimwood J."/>
            <person name="Hilden K."/>
            <person name="Kuees U."/>
            <person name="LaButti K.M."/>
            <person name="Lapidus A."/>
            <person name="Lindquist E.A."/>
            <person name="Lucas S.M."/>
            <person name="Murat C."/>
            <person name="Riley R.W."/>
            <person name="Salamov A.A."/>
            <person name="Schmutz J."/>
            <person name="Subramanian V."/>
            <person name="Woesten H.A.B."/>
            <person name="Xu J."/>
            <person name="Eastwood D.C."/>
            <person name="Foster G.D."/>
            <person name="Sonnenberg A.S."/>
            <person name="Cullen D."/>
            <person name="de Vries R.P."/>
            <person name="Lundell T."/>
            <person name="Hibbett D.S."/>
            <person name="Henrissat B."/>
            <person name="Burton K.S."/>
            <person name="Kerrigan R.W."/>
            <person name="Challen M.P."/>
            <person name="Grigoriev I.V."/>
            <person name="Martin F."/>
        </authorList>
    </citation>
    <scope>NUCLEOTIDE SEQUENCE [LARGE SCALE GENOMIC DNA]</scope>
    <source>
        <strain evidence="12">JB137-S8 / ATCC MYA-4627 / FGSC 10392</strain>
    </source>
</reference>
<keyword evidence="12" id="KW-1185">Reference proteome</keyword>
<feature type="compositionally biased region" description="Polar residues" evidence="8">
    <location>
        <begin position="1"/>
        <end position="14"/>
    </location>
</feature>
<dbReference type="RefSeq" id="XP_007331409.1">
    <property type="nucleotide sequence ID" value="XM_007331347.1"/>
</dbReference>
<dbReference type="PANTHER" id="PTHR10662:SF22">
    <property type="entry name" value="NUCLEAR RNA EXPORT FACTOR 1"/>
    <property type="match status" value="1"/>
</dbReference>
<evidence type="ECO:0000256" key="1">
    <source>
        <dbReference type="ARBA" id="ARBA00004123"/>
    </source>
</evidence>
<keyword evidence="7" id="KW-0539">Nucleus</keyword>
<feature type="compositionally biased region" description="Basic and acidic residues" evidence="8">
    <location>
        <begin position="29"/>
        <end position="40"/>
    </location>
</feature>
<protein>
    <recommendedName>
        <fullName evidence="13">NTF2-like protein</fullName>
    </recommendedName>
</protein>
<gene>
    <name evidence="11" type="ORF">AGABI1DRAFT_114891</name>
</gene>
<dbReference type="InterPro" id="IPR005637">
    <property type="entry name" value="TAP_C_dom"/>
</dbReference>
<dbReference type="Proteomes" id="UP000008493">
    <property type="component" value="Unassembled WGS sequence"/>
</dbReference>
<feature type="domain" description="TAP-C" evidence="10">
    <location>
        <begin position="540"/>
        <end position="591"/>
    </location>
</feature>
<dbReference type="InterPro" id="IPR032710">
    <property type="entry name" value="NTF2-like_dom_sf"/>
</dbReference>
<evidence type="ECO:0000256" key="8">
    <source>
        <dbReference type="SAM" id="MobiDB-lite"/>
    </source>
</evidence>
<dbReference type="InParanoid" id="K5XSW2"/>
<dbReference type="InterPro" id="IPR030217">
    <property type="entry name" value="NXF_fam"/>
</dbReference>
<evidence type="ECO:0000256" key="5">
    <source>
        <dbReference type="ARBA" id="ARBA00022737"/>
    </source>
</evidence>
<keyword evidence="6" id="KW-0509">mRNA transport</keyword>
<dbReference type="CDD" id="cd14342">
    <property type="entry name" value="UBA_TAP-C"/>
    <property type="match status" value="1"/>
</dbReference>
<evidence type="ECO:0000256" key="7">
    <source>
        <dbReference type="ARBA" id="ARBA00023242"/>
    </source>
</evidence>
<dbReference type="OrthoDB" id="25872at2759"/>
<evidence type="ECO:0000259" key="10">
    <source>
        <dbReference type="PROSITE" id="PS51281"/>
    </source>
</evidence>
<dbReference type="GO" id="GO:0003723">
    <property type="term" value="F:RNA binding"/>
    <property type="evidence" value="ECO:0007669"/>
    <property type="project" value="TreeGrafter"/>
</dbReference>
<dbReference type="EMBL" id="JH971393">
    <property type="protein sequence ID" value="EKM78060.1"/>
    <property type="molecule type" value="Genomic_DNA"/>
</dbReference>
<dbReference type="GO" id="GO:0016973">
    <property type="term" value="P:poly(A)+ mRNA export from nucleus"/>
    <property type="evidence" value="ECO:0007669"/>
    <property type="project" value="TreeGrafter"/>
</dbReference>
<organism evidence="11 12">
    <name type="scientific">Agaricus bisporus var. burnettii (strain JB137-S8 / ATCC MYA-4627 / FGSC 10392)</name>
    <name type="common">White button mushroom</name>
    <dbReference type="NCBI Taxonomy" id="597362"/>
    <lineage>
        <taxon>Eukaryota</taxon>
        <taxon>Fungi</taxon>
        <taxon>Dikarya</taxon>
        <taxon>Basidiomycota</taxon>
        <taxon>Agaricomycotina</taxon>
        <taxon>Agaricomycetes</taxon>
        <taxon>Agaricomycetidae</taxon>
        <taxon>Agaricales</taxon>
        <taxon>Agaricineae</taxon>
        <taxon>Agaricaceae</taxon>
        <taxon>Agaricus</taxon>
    </lineage>
</organism>
<dbReference type="InterPro" id="IPR002075">
    <property type="entry name" value="NTF2_dom"/>
</dbReference>
<dbReference type="SUPFAM" id="SSF46934">
    <property type="entry name" value="UBA-like"/>
    <property type="match status" value="1"/>
</dbReference>
<dbReference type="PROSITE" id="PS51281">
    <property type="entry name" value="TAP_C"/>
    <property type="match status" value="1"/>
</dbReference>
<dbReference type="Gene3D" id="3.80.10.10">
    <property type="entry name" value="Ribonuclease Inhibitor"/>
    <property type="match status" value="1"/>
</dbReference>